<sequence>MILRSNWAEQPPVRTPEELWDRVLDAWEEMAKLLDLFHNLVDSMPRRMRAVVDAGEKSEVDVSGPETAKEETTKDLVNKFKYEIEEWSRKLDKTIDKTL</sequence>
<organism evidence="1 2">
    <name type="scientific">Periplaneta americana</name>
    <name type="common">American cockroach</name>
    <name type="synonym">Blatta americana</name>
    <dbReference type="NCBI Taxonomy" id="6978"/>
    <lineage>
        <taxon>Eukaryota</taxon>
        <taxon>Metazoa</taxon>
        <taxon>Ecdysozoa</taxon>
        <taxon>Arthropoda</taxon>
        <taxon>Hexapoda</taxon>
        <taxon>Insecta</taxon>
        <taxon>Pterygota</taxon>
        <taxon>Neoptera</taxon>
        <taxon>Polyneoptera</taxon>
        <taxon>Dictyoptera</taxon>
        <taxon>Blattodea</taxon>
        <taxon>Blattoidea</taxon>
        <taxon>Blattidae</taxon>
        <taxon>Blattinae</taxon>
        <taxon>Periplaneta</taxon>
    </lineage>
</organism>
<keyword evidence="2" id="KW-1185">Reference proteome</keyword>
<dbReference type="Proteomes" id="UP001148838">
    <property type="component" value="Unassembled WGS sequence"/>
</dbReference>
<name>A0ABQ8S7J0_PERAM</name>
<evidence type="ECO:0000313" key="1">
    <source>
        <dbReference type="EMBL" id="KAJ4429908.1"/>
    </source>
</evidence>
<gene>
    <name evidence="1" type="ORF">ANN_22112</name>
</gene>
<accession>A0ABQ8S7J0</accession>
<dbReference type="InterPro" id="IPR036397">
    <property type="entry name" value="RNaseH_sf"/>
</dbReference>
<dbReference type="Gene3D" id="3.30.420.10">
    <property type="entry name" value="Ribonuclease H-like superfamily/Ribonuclease H"/>
    <property type="match status" value="1"/>
</dbReference>
<comment type="caution">
    <text evidence="1">The sequence shown here is derived from an EMBL/GenBank/DDBJ whole genome shotgun (WGS) entry which is preliminary data.</text>
</comment>
<proteinExistence type="predicted"/>
<reference evidence="1 2" key="1">
    <citation type="journal article" date="2022" name="Allergy">
        <title>Genome assembly and annotation of Periplaneta americana reveal a comprehensive cockroach allergen profile.</title>
        <authorList>
            <person name="Wang L."/>
            <person name="Xiong Q."/>
            <person name="Saelim N."/>
            <person name="Wang L."/>
            <person name="Nong W."/>
            <person name="Wan A.T."/>
            <person name="Shi M."/>
            <person name="Liu X."/>
            <person name="Cao Q."/>
            <person name="Hui J.H.L."/>
            <person name="Sookrung N."/>
            <person name="Leung T.F."/>
            <person name="Tungtrongchitr A."/>
            <person name="Tsui S.K.W."/>
        </authorList>
    </citation>
    <scope>NUCLEOTIDE SEQUENCE [LARGE SCALE GENOMIC DNA]</scope>
    <source>
        <strain evidence="1">PWHHKU_190912</strain>
    </source>
</reference>
<dbReference type="EMBL" id="JAJSOF020000033">
    <property type="protein sequence ID" value="KAJ4429908.1"/>
    <property type="molecule type" value="Genomic_DNA"/>
</dbReference>
<evidence type="ECO:0000313" key="2">
    <source>
        <dbReference type="Proteomes" id="UP001148838"/>
    </source>
</evidence>
<protein>
    <submittedName>
        <fullName evidence="1">Uncharacterized protein</fullName>
    </submittedName>
</protein>